<sequence length="88" mass="9643">MRRLVVLSALLLPFSAMALDTLRFGSRVLAVGDSSAKLIELAGQPAIKDPIETKEGGREGERWQYSRDGKTLTVVIKNGKVESIDESR</sequence>
<protein>
    <submittedName>
        <fullName evidence="2">DUF2845 domain-containing protein</fullName>
    </submittedName>
</protein>
<dbReference type="EMBL" id="CP104694">
    <property type="protein sequence ID" value="UXI68852.1"/>
    <property type="molecule type" value="Genomic_DNA"/>
</dbReference>
<gene>
    <name evidence="2" type="ORF">N4264_04125</name>
</gene>
<accession>A0ABY6BGE5</accession>
<dbReference type="Proteomes" id="UP001064632">
    <property type="component" value="Chromosome"/>
</dbReference>
<feature type="chain" id="PRO_5047154927" evidence="1">
    <location>
        <begin position="19"/>
        <end position="88"/>
    </location>
</feature>
<organism evidence="2 3">
    <name type="scientific">Tahibacter amnicola</name>
    <dbReference type="NCBI Taxonomy" id="2976241"/>
    <lineage>
        <taxon>Bacteria</taxon>
        <taxon>Pseudomonadati</taxon>
        <taxon>Pseudomonadota</taxon>
        <taxon>Gammaproteobacteria</taxon>
        <taxon>Lysobacterales</taxon>
        <taxon>Rhodanobacteraceae</taxon>
        <taxon>Tahibacter</taxon>
    </lineage>
</organism>
<name>A0ABY6BGE5_9GAMM</name>
<keyword evidence="1" id="KW-0732">Signal</keyword>
<feature type="signal peptide" evidence="1">
    <location>
        <begin position="1"/>
        <end position="18"/>
    </location>
</feature>
<evidence type="ECO:0000313" key="3">
    <source>
        <dbReference type="Proteomes" id="UP001064632"/>
    </source>
</evidence>
<evidence type="ECO:0000313" key="2">
    <source>
        <dbReference type="EMBL" id="UXI68852.1"/>
    </source>
</evidence>
<reference evidence="2" key="1">
    <citation type="submission" date="2022-09" db="EMBL/GenBank/DDBJ databases">
        <title>Tahibacter sp. nov., isolated from a fresh water.</title>
        <authorList>
            <person name="Baek J.H."/>
            <person name="Lee J.K."/>
            <person name="Kim J.M."/>
            <person name="Jeon C.O."/>
        </authorList>
    </citation>
    <scope>NUCLEOTIDE SEQUENCE</scope>
    <source>
        <strain evidence="2">W38</strain>
    </source>
</reference>
<keyword evidence="3" id="KW-1185">Reference proteome</keyword>
<dbReference type="RefSeq" id="WP_261695811.1">
    <property type="nucleotide sequence ID" value="NZ_CP104694.1"/>
</dbReference>
<evidence type="ECO:0000256" key="1">
    <source>
        <dbReference type="SAM" id="SignalP"/>
    </source>
</evidence>
<proteinExistence type="predicted"/>